<reference evidence="10 11" key="1">
    <citation type="submission" date="2019-08" db="EMBL/GenBank/DDBJ databases">
        <title>Draft genome of C. urealyticum strain VH4248.</title>
        <authorList>
            <person name="Navas J."/>
        </authorList>
    </citation>
    <scope>NUCLEOTIDE SEQUENCE [LARGE SCALE GENOMIC DNA]</scope>
    <source>
        <strain evidence="10 11">VH4248</strain>
    </source>
</reference>
<comment type="similarity">
    <text evidence="8">Belongs to the KAE1 / TsaD family.</text>
</comment>
<dbReference type="GO" id="GO:0061711">
    <property type="term" value="F:tRNA N(6)-L-threonylcarbamoyladenine synthase activity"/>
    <property type="evidence" value="ECO:0007669"/>
    <property type="project" value="UniProtKB-EC"/>
</dbReference>
<dbReference type="PANTHER" id="PTHR11735">
    <property type="entry name" value="TRNA N6-ADENOSINE THREONYLCARBAMOYLTRANSFERASE"/>
    <property type="match status" value="1"/>
</dbReference>
<dbReference type="Pfam" id="PF00583">
    <property type="entry name" value="Acetyltransf_1"/>
    <property type="match status" value="1"/>
</dbReference>
<dbReference type="GO" id="GO:0002949">
    <property type="term" value="P:tRNA threonylcarbamoyladenosine modification"/>
    <property type="evidence" value="ECO:0007669"/>
    <property type="project" value="UniProtKB-UniRule"/>
</dbReference>
<name>A0A5D4FMF1_9CORY</name>
<keyword evidence="6 8" id="KW-0012">Acyltransferase</keyword>
<keyword evidence="4 8" id="KW-0479">Metal-binding</keyword>
<dbReference type="GO" id="GO:0005829">
    <property type="term" value="C:cytosol"/>
    <property type="evidence" value="ECO:0007669"/>
    <property type="project" value="TreeGrafter"/>
</dbReference>
<gene>
    <name evidence="8 10" type="primary">tsaD</name>
    <name evidence="10" type="ORF">FYJ87_08875</name>
</gene>
<evidence type="ECO:0000259" key="9">
    <source>
        <dbReference type="PROSITE" id="PS51186"/>
    </source>
</evidence>
<dbReference type="InterPro" id="IPR006464">
    <property type="entry name" value="AcTrfase_RimI/Ard1"/>
</dbReference>
<dbReference type="NCBIfam" id="TIGR03723">
    <property type="entry name" value="T6A_TsaD_YgjD"/>
    <property type="match status" value="1"/>
</dbReference>
<dbReference type="SUPFAM" id="SSF53067">
    <property type="entry name" value="Actin-like ATPase domain"/>
    <property type="match status" value="3"/>
</dbReference>
<evidence type="ECO:0000256" key="7">
    <source>
        <dbReference type="ARBA" id="ARBA00048117"/>
    </source>
</evidence>
<evidence type="ECO:0000313" key="11">
    <source>
        <dbReference type="Proteomes" id="UP000324726"/>
    </source>
</evidence>
<proteinExistence type="inferred from homology"/>
<feature type="binding site" evidence="8">
    <location>
        <position position="765"/>
    </location>
    <ligand>
        <name>substrate</name>
    </ligand>
</feature>
<organism evidence="10 11">
    <name type="scientific">Corynebacterium urealyticum</name>
    <dbReference type="NCBI Taxonomy" id="43771"/>
    <lineage>
        <taxon>Bacteria</taxon>
        <taxon>Bacillati</taxon>
        <taxon>Actinomycetota</taxon>
        <taxon>Actinomycetes</taxon>
        <taxon>Mycobacteriales</taxon>
        <taxon>Corynebacteriaceae</taxon>
        <taxon>Corynebacterium</taxon>
    </lineage>
</organism>
<dbReference type="EC" id="2.3.1.234" evidence="8"/>
<feature type="binding site" evidence="8">
    <location>
        <position position="652"/>
    </location>
    <ligand>
        <name>substrate</name>
    </ligand>
</feature>
<dbReference type="PANTHER" id="PTHR11735:SF6">
    <property type="entry name" value="TRNA N6-ADENOSINE THREONYLCARBAMOYLTRANSFERASE, MITOCHONDRIAL"/>
    <property type="match status" value="1"/>
</dbReference>
<dbReference type="Gene3D" id="3.30.420.40">
    <property type="match status" value="4"/>
</dbReference>
<comment type="caution">
    <text evidence="10">The sequence shown here is derived from an EMBL/GenBank/DDBJ whole genome shotgun (WGS) entry which is preliminary data.</text>
</comment>
<dbReference type="Proteomes" id="UP000324726">
    <property type="component" value="Unassembled WGS sequence"/>
</dbReference>
<evidence type="ECO:0000256" key="5">
    <source>
        <dbReference type="ARBA" id="ARBA00023004"/>
    </source>
</evidence>
<dbReference type="NCBIfam" id="TIGR00329">
    <property type="entry name" value="gcp_kae1"/>
    <property type="match status" value="1"/>
</dbReference>
<feature type="binding site" evidence="8">
    <location>
        <position position="597"/>
    </location>
    <ligand>
        <name>Fe cation</name>
        <dbReference type="ChEBI" id="CHEBI:24875"/>
    </ligand>
</feature>
<feature type="binding site" evidence="8">
    <location>
        <position position="665"/>
    </location>
    <ligand>
        <name>substrate</name>
    </ligand>
</feature>
<comment type="function">
    <text evidence="8">Required for the formation of a threonylcarbamoyl group on adenosine at position 37 (t(6)A37) in tRNAs that read codons beginning with adenine. Is involved in the transfer of the threonylcarbamoyl moiety of threonylcarbamoyl-AMP (TC-AMP) to the N6 group of A37, together with TsaE and TsaB. TsaD likely plays a direct catalytic role in this reaction.</text>
</comment>
<dbReference type="InterPro" id="IPR000905">
    <property type="entry name" value="Gcp-like_dom"/>
</dbReference>
<dbReference type="InterPro" id="IPR022450">
    <property type="entry name" value="TsaD"/>
</dbReference>
<dbReference type="InterPro" id="IPR022496">
    <property type="entry name" value="T6A_TsaB"/>
</dbReference>
<dbReference type="CDD" id="cd24133">
    <property type="entry name" value="ASKHA_NBD_TsaD_bac"/>
    <property type="match status" value="1"/>
</dbReference>
<feature type="binding site" evidence="8">
    <location>
        <position position="593"/>
    </location>
    <ligand>
        <name>Fe cation</name>
        <dbReference type="ChEBI" id="CHEBI:24875"/>
    </ligand>
</feature>
<accession>A0A5D4FMF1</accession>
<evidence type="ECO:0000256" key="8">
    <source>
        <dbReference type="HAMAP-Rule" id="MF_01445"/>
    </source>
</evidence>
<evidence type="ECO:0000256" key="2">
    <source>
        <dbReference type="ARBA" id="ARBA00022679"/>
    </source>
</evidence>
<dbReference type="NCBIfam" id="TIGR03725">
    <property type="entry name" value="T6A_YeaZ"/>
    <property type="match status" value="1"/>
</dbReference>
<dbReference type="SUPFAM" id="SSF55729">
    <property type="entry name" value="Acyl-CoA N-acyltransferases (Nat)"/>
    <property type="match status" value="1"/>
</dbReference>
<dbReference type="PROSITE" id="PS51186">
    <property type="entry name" value="GNAT"/>
    <property type="match status" value="1"/>
</dbReference>
<dbReference type="HAMAP" id="MF_01445">
    <property type="entry name" value="TsaD"/>
    <property type="match status" value="1"/>
</dbReference>
<dbReference type="RefSeq" id="WP_148813173.1">
    <property type="nucleotide sequence ID" value="NZ_VSZI01000002.1"/>
</dbReference>
<dbReference type="InterPro" id="IPR000182">
    <property type="entry name" value="GNAT_dom"/>
</dbReference>
<feature type="binding site" evidence="8">
    <location>
        <begin position="618"/>
        <end position="622"/>
    </location>
    <ligand>
        <name>substrate</name>
    </ligand>
</feature>
<comment type="subcellular location">
    <subcellularLocation>
        <location evidence="8">Cytoplasm</location>
    </subcellularLocation>
</comment>
<sequence>MLVLTIDTATSYVVSGLVEVNRRAGSWGTFEYSATTLTQRVQRNPRGHMELLVPHIQESLAEAGLRPRDVEAVVVGTGPGPFTGLRVGMATGAAFADAIGVPVFGVDSLSATAASVAAGHQECLVLSDARRREWYSATATEAGRLVAGPAVGKPADVLAEHGSKPIAVALTAEVARAIEKLEGEEKAATEAWRIITEDAYPTPEGLALAGADQLWWLEGEGHFVERLGRPLVAQYLRRPDAAEPKRKERTAAVNFAAAAEDVAAFDRLEAEPANAELTVELLTLDRASLADLEEMARIEQELFSEESPWSLEAFRAELANPRNYYVALRVAGQLQGYAGIALNGPTADPEWEIHTVALSPEQQGKGYSRLLMDKLFEPLQVIGGPVYLEVRDGNAPAVGLYESYGFAVTGRRKGYYQPSGADALTMFRPDEKRPSQAGEGVQDGAEGIAEQDVATPGSATDAAESMLVMGIESSCDETGVGVVRMSAPAGDQEETGSAPVVEELVNQVASSMEQHARFGGVVPEIASRAHLEAMQPTMRAAMRSLQKRTRIGQRPDAVAVTIGPGLAGALMVGAAAAKAYAAAWEVPFYAVNHLGGHVAVEALTEEGREPLKNAIALLVSGGHTQILQVDGVGKPMTELGSTLDDAAGEAYDKVSRLLGLGYPGGPVIDRLARQGNRKAIAFPRGMMRPQDSRYDFSFSGLKTAVARFVERAEAAGQVGENAIPVEDVCASFQEAVADVLTAKALRACEDTGAKVLLLGGGVSANSRLRGLAADRCRDAGVELRIPPLPLCTDNGVMIAALAAQLISEGAQPTAMSVGTDPALEVEVPILTE</sequence>
<keyword evidence="1 8" id="KW-0963">Cytoplasm</keyword>
<dbReference type="AlphaFoldDB" id="A0A5D4FMF1"/>
<feature type="binding site" evidence="8">
    <location>
        <position position="793"/>
    </location>
    <ligand>
        <name>Fe cation</name>
        <dbReference type="ChEBI" id="CHEBI:24875"/>
    </ligand>
</feature>
<dbReference type="Gene3D" id="3.40.630.30">
    <property type="match status" value="1"/>
</dbReference>
<evidence type="ECO:0000256" key="1">
    <source>
        <dbReference type="ARBA" id="ARBA00022490"/>
    </source>
</evidence>
<comment type="catalytic activity">
    <reaction evidence="7 8">
        <text>L-threonylcarbamoyladenylate + adenosine(37) in tRNA = N(6)-L-threonylcarbamoyladenosine(37) in tRNA + AMP + H(+)</text>
        <dbReference type="Rhea" id="RHEA:37059"/>
        <dbReference type="Rhea" id="RHEA-COMP:10162"/>
        <dbReference type="Rhea" id="RHEA-COMP:10163"/>
        <dbReference type="ChEBI" id="CHEBI:15378"/>
        <dbReference type="ChEBI" id="CHEBI:73682"/>
        <dbReference type="ChEBI" id="CHEBI:74411"/>
        <dbReference type="ChEBI" id="CHEBI:74418"/>
        <dbReference type="ChEBI" id="CHEBI:456215"/>
        <dbReference type="EC" id="2.3.1.234"/>
    </reaction>
</comment>
<dbReference type="EMBL" id="VSZI01000002">
    <property type="protein sequence ID" value="TYR16942.1"/>
    <property type="molecule type" value="Genomic_DNA"/>
</dbReference>
<dbReference type="InterPro" id="IPR043129">
    <property type="entry name" value="ATPase_NBD"/>
</dbReference>
<evidence type="ECO:0000313" key="10">
    <source>
        <dbReference type="EMBL" id="TYR16942.1"/>
    </source>
</evidence>
<dbReference type="InterPro" id="IPR017861">
    <property type="entry name" value="KAE1/TsaD"/>
</dbReference>
<evidence type="ECO:0000256" key="3">
    <source>
        <dbReference type="ARBA" id="ARBA00022694"/>
    </source>
</evidence>
<evidence type="ECO:0000256" key="6">
    <source>
        <dbReference type="ARBA" id="ARBA00023315"/>
    </source>
</evidence>
<dbReference type="NCBIfam" id="TIGR01575">
    <property type="entry name" value="rimI"/>
    <property type="match status" value="1"/>
</dbReference>
<keyword evidence="2 8" id="KW-0808">Transferase</keyword>
<dbReference type="GO" id="GO:0008080">
    <property type="term" value="F:N-acetyltransferase activity"/>
    <property type="evidence" value="ECO:0007669"/>
    <property type="project" value="InterPro"/>
</dbReference>
<feature type="domain" description="N-acetyltransferase" evidence="9">
    <location>
        <begin position="282"/>
        <end position="431"/>
    </location>
</feature>
<keyword evidence="3 8" id="KW-0819">tRNA processing</keyword>
<dbReference type="InterPro" id="IPR016181">
    <property type="entry name" value="Acyl_CoA_acyltransferase"/>
</dbReference>
<dbReference type="CDD" id="cd04301">
    <property type="entry name" value="NAT_SF"/>
    <property type="match status" value="1"/>
</dbReference>
<protein>
    <recommendedName>
        <fullName evidence="8">tRNA N6-adenosine threonylcarbamoyltransferase</fullName>
        <ecNumber evidence="8">2.3.1.234</ecNumber>
    </recommendedName>
    <alternativeName>
        <fullName evidence="8">N6-L-threonylcarbamoyladenine synthase</fullName>
        <shortName evidence="8">t(6)A synthase</shortName>
    </alternativeName>
    <alternativeName>
        <fullName evidence="8">t(6)A37 threonylcarbamoyladenosine biosynthesis protein TsaD</fullName>
    </alternativeName>
    <alternativeName>
        <fullName evidence="8">tRNA threonylcarbamoyladenosine biosynthesis protein TsaD</fullName>
    </alternativeName>
</protein>
<dbReference type="GO" id="GO:0005506">
    <property type="term" value="F:iron ion binding"/>
    <property type="evidence" value="ECO:0007669"/>
    <property type="project" value="UniProtKB-UniRule"/>
</dbReference>
<evidence type="ECO:0000256" key="4">
    <source>
        <dbReference type="ARBA" id="ARBA00022723"/>
    </source>
</evidence>
<dbReference type="FunFam" id="3.30.420.40:FF:000040">
    <property type="entry name" value="tRNA N6-adenosine threonylcarbamoyltransferase"/>
    <property type="match status" value="1"/>
</dbReference>
<dbReference type="PRINTS" id="PR00789">
    <property type="entry name" value="OSIALOPTASE"/>
</dbReference>
<keyword evidence="5 8" id="KW-0408">Iron</keyword>
<feature type="binding site" evidence="8">
    <location>
        <position position="669"/>
    </location>
    <ligand>
        <name>substrate</name>
    </ligand>
</feature>
<comment type="cofactor">
    <cofactor evidence="8">
        <name>Fe(2+)</name>
        <dbReference type="ChEBI" id="CHEBI:29033"/>
    </cofactor>
    <text evidence="8">Binds 1 Fe(2+) ion per subunit.</text>
</comment>
<dbReference type="Pfam" id="PF00814">
    <property type="entry name" value="TsaD"/>
    <property type="match status" value="2"/>
</dbReference>